<dbReference type="EMBL" id="VSRR010125327">
    <property type="protein sequence ID" value="MPD00997.1"/>
    <property type="molecule type" value="Genomic_DNA"/>
</dbReference>
<evidence type="ECO:0000313" key="1">
    <source>
        <dbReference type="EMBL" id="MPD00997.1"/>
    </source>
</evidence>
<proteinExistence type="predicted"/>
<accession>A0A5B7K357</accession>
<protein>
    <submittedName>
        <fullName evidence="1">Uncharacterized protein</fullName>
    </submittedName>
</protein>
<sequence length="51" mass="5684">MLNQQRLQDVMVLSQKFNTVLQPRLTRPTNCYCGSSDHFGLIGSVADLCSP</sequence>
<dbReference type="Proteomes" id="UP000324222">
    <property type="component" value="Unassembled WGS sequence"/>
</dbReference>
<name>A0A5B7K357_PORTR</name>
<dbReference type="AlphaFoldDB" id="A0A5B7K357"/>
<gene>
    <name evidence="1" type="ORF">E2C01_096507</name>
</gene>
<organism evidence="1 2">
    <name type="scientific">Portunus trituberculatus</name>
    <name type="common">Swimming crab</name>
    <name type="synonym">Neptunus trituberculatus</name>
    <dbReference type="NCBI Taxonomy" id="210409"/>
    <lineage>
        <taxon>Eukaryota</taxon>
        <taxon>Metazoa</taxon>
        <taxon>Ecdysozoa</taxon>
        <taxon>Arthropoda</taxon>
        <taxon>Crustacea</taxon>
        <taxon>Multicrustacea</taxon>
        <taxon>Malacostraca</taxon>
        <taxon>Eumalacostraca</taxon>
        <taxon>Eucarida</taxon>
        <taxon>Decapoda</taxon>
        <taxon>Pleocyemata</taxon>
        <taxon>Brachyura</taxon>
        <taxon>Eubrachyura</taxon>
        <taxon>Portunoidea</taxon>
        <taxon>Portunidae</taxon>
        <taxon>Portuninae</taxon>
        <taxon>Portunus</taxon>
    </lineage>
</organism>
<reference evidence="1 2" key="1">
    <citation type="submission" date="2019-05" db="EMBL/GenBank/DDBJ databases">
        <title>Another draft genome of Portunus trituberculatus and its Hox gene families provides insights of decapod evolution.</title>
        <authorList>
            <person name="Jeong J.-H."/>
            <person name="Song I."/>
            <person name="Kim S."/>
            <person name="Choi T."/>
            <person name="Kim D."/>
            <person name="Ryu S."/>
            <person name="Kim W."/>
        </authorList>
    </citation>
    <scope>NUCLEOTIDE SEQUENCE [LARGE SCALE GENOMIC DNA]</scope>
    <source>
        <tissue evidence="1">Muscle</tissue>
    </source>
</reference>
<comment type="caution">
    <text evidence="1">The sequence shown here is derived from an EMBL/GenBank/DDBJ whole genome shotgun (WGS) entry which is preliminary data.</text>
</comment>
<keyword evidence="2" id="KW-1185">Reference proteome</keyword>
<evidence type="ECO:0000313" key="2">
    <source>
        <dbReference type="Proteomes" id="UP000324222"/>
    </source>
</evidence>